<gene>
    <name evidence="7" type="ORF">SAMN04488063_2637</name>
</gene>
<dbReference type="InterPro" id="IPR013154">
    <property type="entry name" value="ADH-like_N"/>
</dbReference>
<keyword evidence="8" id="KW-1185">Reference proteome</keyword>
<dbReference type="GO" id="GO:0044281">
    <property type="term" value="P:small molecule metabolic process"/>
    <property type="evidence" value="ECO:0007669"/>
    <property type="project" value="UniProtKB-ARBA"/>
</dbReference>
<proteinExistence type="inferred from homology"/>
<protein>
    <submittedName>
        <fullName evidence="7">L-iditol 2-dehydrogenase</fullName>
    </submittedName>
</protein>
<dbReference type="OrthoDB" id="75495at2157"/>
<organism evidence="7 8">
    <name type="scientific">Halopelagius inordinatus</name>
    <dbReference type="NCBI Taxonomy" id="553467"/>
    <lineage>
        <taxon>Archaea</taxon>
        <taxon>Methanobacteriati</taxon>
        <taxon>Methanobacteriota</taxon>
        <taxon>Stenosarchaea group</taxon>
        <taxon>Halobacteria</taxon>
        <taxon>Halobacteriales</taxon>
        <taxon>Haloferacaceae</taxon>
    </lineage>
</organism>
<dbReference type="SUPFAM" id="SSF51735">
    <property type="entry name" value="NAD(P)-binding Rossmann-fold domains"/>
    <property type="match status" value="1"/>
</dbReference>
<evidence type="ECO:0000256" key="5">
    <source>
        <dbReference type="SAM" id="MobiDB-lite"/>
    </source>
</evidence>
<feature type="domain" description="Enoyl reductase (ER)" evidence="6">
    <location>
        <begin position="9"/>
        <end position="340"/>
    </location>
</feature>
<dbReference type="InterPro" id="IPR011032">
    <property type="entry name" value="GroES-like_sf"/>
</dbReference>
<keyword evidence="1 4" id="KW-0479">Metal-binding</keyword>
<dbReference type="SUPFAM" id="SSF50129">
    <property type="entry name" value="GroES-like"/>
    <property type="match status" value="1"/>
</dbReference>
<dbReference type="InterPro" id="IPR002328">
    <property type="entry name" value="ADH_Zn_CS"/>
</dbReference>
<comment type="similarity">
    <text evidence="4">Belongs to the zinc-containing alcohol dehydrogenase family.</text>
</comment>
<evidence type="ECO:0000256" key="1">
    <source>
        <dbReference type="ARBA" id="ARBA00022723"/>
    </source>
</evidence>
<dbReference type="Gene3D" id="3.90.180.10">
    <property type="entry name" value="Medium-chain alcohol dehydrogenases, catalytic domain"/>
    <property type="match status" value="1"/>
</dbReference>
<dbReference type="GO" id="GO:0016616">
    <property type="term" value="F:oxidoreductase activity, acting on the CH-OH group of donors, NAD or NADP as acceptor"/>
    <property type="evidence" value="ECO:0007669"/>
    <property type="project" value="UniProtKB-ARBA"/>
</dbReference>
<dbReference type="STRING" id="553467.SAMN04488063_2637"/>
<keyword evidence="3" id="KW-0560">Oxidoreductase</keyword>
<dbReference type="Pfam" id="PF00107">
    <property type="entry name" value="ADH_zinc_N"/>
    <property type="match status" value="1"/>
</dbReference>
<reference evidence="8" key="1">
    <citation type="submission" date="2016-10" db="EMBL/GenBank/DDBJ databases">
        <authorList>
            <person name="Varghese N."/>
            <person name="Submissions S."/>
        </authorList>
    </citation>
    <scope>NUCLEOTIDE SEQUENCE [LARGE SCALE GENOMIC DNA]</scope>
    <source>
        <strain evidence="8">CGMCC 1.7739</strain>
    </source>
</reference>
<accession>A0A1I2TCP8</accession>
<dbReference type="Pfam" id="PF08240">
    <property type="entry name" value="ADH_N"/>
    <property type="match status" value="1"/>
</dbReference>
<dbReference type="InterPro" id="IPR036291">
    <property type="entry name" value="NAD(P)-bd_dom_sf"/>
</dbReference>
<dbReference type="RefSeq" id="WP_092893099.1">
    <property type="nucleotide sequence ID" value="NZ_FOOQ01000002.1"/>
</dbReference>
<evidence type="ECO:0000313" key="8">
    <source>
        <dbReference type="Proteomes" id="UP000198876"/>
    </source>
</evidence>
<dbReference type="PANTHER" id="PTHR43401:SF2">
    <property type="entry name" value="L-THREONINE 3-DEHYDROGENASE"/>
    <property type="match status" value="1"/>
</dbReference>
<dbReference type="GO" id="GO:0043168">
    <property type="term" value="F:anion binding"/>
    <property type="evidence" value="ECO:0007669"/>
    <property type="project" value="UniProtKB-ARBA"/>
</dbReference>
<feature type="region of interest" description="Disordered" evidence="5">
    <location>
        <begin position="1"/>
        <end position="26"/>
    </location>
</feature>
<dbReference type="GO" id="GO:0030554">
    <property type="term" value="F:adenyl nucleotide binding"/>
    <property type="evidence" value="ECO:0007669"/>
    <property type="project" value="UniProtKB-ARBA"/>
</dbReference>
<evidence type="ECO:0000313" key="7">
    <source>
        <dbReference type="EMBL" id="SFG62794.1"/>
    </source>
</evidence>
<dbReference type="InterPro" id="IPR050129">
    <property type="entry name" value="Zn_alcohol_dh"/>
</dbReference>
<dbReference type="InterPro" id="IPR013149">
    <property type="entry name" value="ADH-like_C"/>
</dbReference>
<dbReference type="GO" id="GO:0008270">
    <property type="term" value="F:zinc ion binding"/>
    <property type="evidence" value="ECO:0007669"/>
    <property type="project" value="InterPro"/>
</dbReference>
<dbReference type="EMBL" id="FOOQ01000002">
    <property type="protein sequence ID" value="SFG62794.1"/>
    <property type="molecule type" value="Genomic_DNA"/>
</dbReference>
<sequence length="347" mass="37065">MRGLAKTSRSHGSMELVDRERPDPGPDEALIEVDYAGLCGSDAGIYEFESAFERMTLPNVIGHEYSGRVVEVGGGVTNFSVGDRVVERPIRGCGECYQCRIGEENVCQNAVITGVDHDGAYAGYIAVPESALHPVPDDVPPKHAAIVEPTSIGARAVIENSRVGAGDRVMVEGPGPIGLLTAQIADAQGGEVVVAGVGQDTEYRLPLAEELGFRTINVESDDLDAHRETLTDGVGYDVVFDTTGHPSGLTMAVDEVRKGGQIVLVGQTGETTMPYSPLVRAEVDLQCSYASMYDDFEHSLRLIASGDVDCETFLDDRFSLLDADEAFETFVSGGTCKPVFDVSELRG</sequence>
<keyword evidence="2 4" id="KW-0862">Zinc</keyword>
<evidence type="ECO:0000256" key="2">
    <source>
        <dbReference type="ARBA" id="ARBA00022833"/>
    </source>
</evidence>
<dbReference type="InterPro" id="IPR020843">
    <property type="entry name" value="ER"/>
</dbReference>
<dbReference type="Proteomes" id="UP000198876">
    <property type="component" value="Unassembled WGS sequence"/>
</dbReference>
<dbReference type="PROSITE" id="PS00059">
    <property type="entry name" value="ADH_ZINC"/>
    <property type="match status" value="1"/>
</dbReference>
<dbReference type="PANTHER" id="PTHR43401">
    <property type="entry name" value="L-THREONINE 3-DEHYDROGENASE"/>
    <property type="match status" value="1"/>
</dbReference>
<evidence type="ECO:0000256" key="4">
    <source>
        <dbReference type="RuleBase" id="RU361277"/>
    </source>
</evidence>
<comment type="cofactor">
    <cofactor evidence="4">
        <name>Zn(2+)</name>
        <dbReference type="ChEBI" id="CHEBI:29105"/>
    </cofactor>
</comment>
<evidence type="ECO:0000259" key="6">
    <source>
        <dbReference type="SMART" id="SM00829"/>
    </source>
</evidence>
<dbReference type="GO" id="GO:0051262">
    <property type="term" value="P:protein tetramerization"/>
    <property type="evidence" value="ECO:0007669"/>
    <property type="project" value="UniProtKB-ARBA"/>
</dbReference>
<evidence type="ECO:0000256" key="3">
    <source>
        <dbReference type="ARBA" id="ARBA00023002"/>
    </source>
</evidence>
<dbReference type="Gene3D" id="3.40.50.720">
    <property type="entry name" value="NAD(P)-binding Rossmann-like Domain"/>
    <property type="match status" value="1"/>
</dbReference>
<name>A0A1I2TCP8_9EURY</name>
<dbReference type="SMART" id="SM00829">
    <property type="entry name" value="PKS_ER"/>
    <property type="match status" value="1"/>
</dbReference>
<dbReference type="AlphaFoldDB" id="A0A1I2TCP8"/>